<dbReference type="EMBL" id="PDYG01000008">
    <property type="protein sequence ID" value="PHU38449.1"/>
    <property type="molecule type" value="Genomic_DNA"/>
</dbReference>
<gene>
    <name evidence="3" type="ORF">CSX02_02625</name>
</gene>
<keyword evidence="4" id="KW-1185">Reference proteome</keyword>
<evidence type="ECO:0000259" key="2">
    <source>
        <dbReference type="Pfam" id="PF13649"/>
    </source>
</evidence>
<reference evidence="3 4" key="2">
    <citation type="submission" date="2017-10" db="EMBL/GenBank/DDBJ databases">
        <authorList>
            <person name="Banno H."/>
            <person name="Chua N.-H."/>
        </authorList>
    </citation>
    <scope>NUCLEOTIDE SEQUENCE [LARGE SCALE GENOMIC DNA]</scope>
    <source>
        <strain evidence="3 4">JK623</strain>
    </source>
</reference>
<keyword evidence="1 3" id="KW-0808">Transferase</keyword>
<accession>A0A2G3E5A1</accession>
<dbReference type="AlphaFoldDB" id="A0A2G3E5A1"/>
<evidence type="ECO:0000313" key="4">
    <source>
        <dbReference type="Proteomes" id="UP000224563"/>
    </source>
</evidence>
<dbReference type="InterPro" id="IPR029063">
    <property type="entry name" value="SAM-dependent_MTases_sf"/>
</dbReference>
<reference evidence="3 4" key="1">
    <citation type="submission" date="2017-10" db="EMBL/GenBank/DDBJ databases">
        <title>Resolving the taxonomy of Roseburia spp., Eubacterium rectale and Agathobacter spp. through phylogenomic analysis.</title>
        <authorList>
            <person name="Sheridan P.O."/>
            <person name="Walker A.W."/>
            <person name="Duncan S.H."/>
            <person name="Scott K.P."/>
            <person name="Toole P.W.O."/>
            <person name="Luis P."/>
            <person name="Flint H.J."/>
        </authorList>
    </citation>
    <scope>NUCLEOTIDE SEQUENCE [LARGE SCALE GENOMIC DNA]</scope>
    <source>
        <strain evidence="3 4">JK623</strain>
    </source>
</reference>
<dbReference type="PANTHER" id="PTHR43861">
    <property type="entry name" value="TRANS-ACONITATE 2-METHYLTRANSFERASE-RELATED"/>
    <property type="match status" value="1"/>
</dbReference>
<name>A0A2G3E5A1_9FIRM</name>
<comment type="caution">
    <text evidence="3">The sequence shown here is derived from an EMBL/GenBank/DDBJ whole genome shotgun (WGS) entry which is preliminary data.</text>
</comment>
<proteinExistence type="predicted"/>
<sequence length="253" mass="29779">MEAYTDFAKVYDTFMDNIPYEEWAKRICELLSEYQIEKGLVLDLCCGTGKMTRLLRDHGYDMIGIDLSYEMLQVAMEQDSQNILYLNQDACEFELYGTVQAIVSCCDSLNYITEPKDLQQIFALANNYLEARGLFIFDMNTPYKYEKMLAQETFAENREDCAFIWDNYFDEETRMNAYELTLFLEQEDGMFARHSEEHYERAYSLQEVRALLEGAGMEFVAAFDGYTRGVLREESERMLIVAREKQMEGKYYE</sequence>
<dbReference type="Gene3D" id="2.20.25.110">
    <property type="entry name" value="S-adenosyl-L-methionine-dependent methyltransferases"/>
    <property type="match status" value="1"/>
</dbReference>
<dbReference type="Gene3D" id="3.40.50.150">
    <property type="entry name" value="Vaccinia Virus protein VP39"/>
    <property type="match status" value="1"/>
</dbReference>
<dbReference type="CDD" id="cd02440">
    <property type="entry name" value="AdoMet_MTases"/>
    <property type="match status" value="1"/>
</dbReference>
<evidence type="ECO:0000313" key="3">
    <source>
        <dbReference type="EMBL" id="PHU38449.1"/>
    </source>
</evidence>
<protein>
    <submittedName>
        <fullName evidence="3">SAM-dependent methyltransferase</fullName>
    </submittedName>
</protein>
<dbReference type="InterPro" id="IPR041698">
    <property type="entry name" value="Methyltransf_25"/>
</dbReference>
<dbReference type="GO" id="GO:0032259">
    <property type="term" value="P:methylation"/>
    <property type="evidence" value="ECO:0007669"/>
    <property type="project" value="UniProtKB-KW"/>
</dbReference>
<dbReference type="GO" id="GO:0008168">
    <property type="term" value="F:methyltransferase activity"/>
    <property type="evidence" value="ECO:0007669"/>
    <property type="project" value="UniProtKB-KW"/>
</dbReference>
<dbReference type="Pfam" id="PF13649">
    <property type="entry name" value="Methyltransf_25"/>
    <property type="match status" value="1"/>
</dbReference>
<dbReference type="Proteomes" id="UP000224563">
    <property type="component" value="Unassembled WGS sequence"/>
</dbReference>
<dbReference type="SUPFAM" id="SSF53335">
    <property type="entry name" value="S-adenosyl-L-methionine-dependent methyltransferases"/>
    <property type="match status" value="1"/>
</dbReference>
<dbReference type="RefSeq" id="WP_099385532.1">
    <property type="nucleotide sequence ID" value="NZ_JANSWH010000051.1"/>
</dbReference>
<keyword evidence="3" id="KW-0489">Methyltransferase</keyword>
<organism evidence="3 4">
    <name type="scientific">Agathobacter ruminis</name>
    <dbReference type="NCBI Taxonomy" id="1712665"/>
    <lineage>
        <taxon>Bacteria</taxon>
        <taxon>Bacillati</taxon>
        <taxon>Bacillota</taxon>
        <taxon>Clostridia</taxon>
        <taxon>Lachnospirales</taxon>
        <taxon>Lachnospiraceae</taxon>
        <taxon>Agathobacter</taxon>
    </lineage>
</organism>
<evidence type="ECO:0000256" key="1">
    <source>
        <dbReference type="ARBA" id="ARBA00022679"/>
    </source>
</evidence>
<feature type="domain" description="Methyltransferase" evidence="2">
    <location>
        <begin position="41"/>
        <end position="133"/>
    </location>
</feature>